<dbReference type="STRING" id="2082308.A0A2K1QYZ8"/>
<dbReference type="InParanoid" id="A0A2K1QYZ8"/>
<evidence type="ECO:0000256" key="2">
    <source>
        <dbReference type="ARBA" id="ARBA00023242"/>
    </source>
</evidence>
<reference evidence="3 4" key="1">
    <citation type="submission" date="2017-06" db="EMBL/GenBank/DDBJ databases">
        <title>Draft genome sequence of a variant of Elsinoe murrayae.</title>
        <authorList>
            <person name="Cheng Q."/>
        </authorList>
    </citation>
    <scope>NUCLEOTIDE SEQUENCE [LARGE SCALE GENOMIC DNA]</scope>
    <source>
        <strain evidence="3 4">CQ-2017a</strain>
    </source>
</reference>
<dbReference type="OrthoDB" id="4835445at2759"/>
<dbReference type="GO" id="GO:0003700">
    <property type="term" value="F:DNA-binding transcription factor activity"/>
    <property type="evidence" value="ECO:0007669"/>
    <property type="project" value="TreeGrafter"/>
</dbReference>
<dbReference type="GO" id="GO:0000976">
    <property type="term" value="F:transcription cis-regulatory region binding"/>
    <property type="evidence" value="ECO:0007669"/>
    <property type="project" value="TreeGrafter"/>
</dbReference>
<protein>
    <submittedName>
        <fullName evidence="3">Uncharacterized protein</fullName>
    </submittedName>
</protein>
<dbReference type="Pfam" id="PF11951">
    <property type="entry name" value="Fungal_trans_2"/>
    <property type="match status" value="1"/>
</dbReference>
<dbReference type="Proteomes" id="UP000243797">
    <property type="component" value="Unassembled WGS sequence"/>
</dbReference>
<evidence type="ECO:0000313" key="4">
    <source>
        <dbReference type="Proteomes" id="UP000243797"/>
    </source>
</evidence>
<dbReference type="AlphaFoldDB" id="A0A2K1QYZ8"/>
<sequence>MAAAHLANELPGMKKEGLELHRQASEHLGKELVALQSSNVMNDQPLLTLLLLGMSACWQRPGDLGLPFLRTARSFLRSSLRKKNSSSYRPLLQMFEEAMIYWEMVTSFVATDADIDVLQAEKLSQLNADNIAQHEDGGIDLDFLSESDPTPHPWTGISPESQILLGQVGKLVYAARTQSTKSTDYRSIAVSLEESLLSLSFPSATALADSGDMSTRPADFIILAEVTRDCGLLELYRVFPTLLARRLPQTPSSPTPLPTSLSGSSSEHRSWLTSFACHILTRLESIPATSHIRVHQLLPLVIAGSELRFMPKLPGDPVQFESEDRSVYQARRFVRSRLHRLEGQLPAQPVKVILQLLGEVWERLDGDMGDEEPGVFWIDVMVEKGWWTLMG</sequence>
<accession>A0A2K1QYZ8</accession>
<dbReference type="GO" id="GO:0045944">
    <property type="term" value="P:positive regulation of transcription by RNA polymerase II"/>
    <property type="evidence" value="ECO:0007669"/>
    <property type="project" value="TreeGrafter"/>
</dbReference>
<dbReference type="EMBL" id="NKHZ01000025">
    <property type="protein sequence ID" value="PNS20143.1"/>
    <property type="molecule type" value="Genomic_DNA"/>
</dbReference>
<keyword evidence="2" id="KW-0539">Nucleus</keyword>
<gene>
    <name evidence="3" type="ORF">CAC42_5593</name>
</gene>
<comment type="subcellular location">
    <subcellularLocation>
        <location evidence="1">Nucleus</location>
    </subcellularLocation>
</comment>
<dbReference type="PANTHER" id="PTHR37534">
    <property type="entry name" value="TRANSCRIPTIONAL ACTIVATOR PROTEIN UGA3"/>
    <property type="match status" value="1"/>
</dbReference>
<evidence type="ECO:0000256" key="1">
    <source>
        <dbReference type="ARBA" id="ARBA00004123"/>
    </source>
</evidence>
<dbReference type="PANTHER" id="PTHR37534:SF11">
    <property type="entry name" value="ZN(II)2CYS6 TRANSCRIPTION FACTOR (EUROFUNG)"/>
    <property type="match status" value="1"/>
</dbReference>
<evidence type="ECO:0000313" key="3">
    <source>
        <dbReference type="EMBL" id="PNS20143.1"/>
    </source>
</evidence>
<keyword evidence="4" id="KW-1185">Reference proteome</keyword>
<proteinExistence type="predicted"/>
<dbReference type="InterPro" id="IPR021858">
    <property type="entry name" value="Fun_TF"/>
</dbReference>
<comment type="caution">
    <text evidence="3">The sequence shown here is derived from an EMBL/GenBank/DDBJ whole genome shotgun (WGS) entry which is preliminary data.</text>
</comment>
<organism evidence="3 4">
    <name type="scientific">Sphaceloma murrayae</name>
    <dbReference type="NCBI Taxonomy" id="2082308"/>
    <lineage>
        <taxon>Eukaryota</taxon>
        <taxon>Fungi</taxon>
        <taxon>Dikarya</taxon>
        <taxon>Ascomycota</taxon>
        <taxon>Pezizomycotina</taxon>
        <taxon>Dothideomycetes</taxon>
        <taxon>Dothideomycetidae</taxon>
        <taxon>Myriangiales</taxon>
        <taxon>Elsinoaceae</taxon>
        <taxon>Sphaceloma</taxon>
    </lineage>
</organism>
<name>A0A2K1QYZ8_9PEZI</name>
<dbReference type="GO" id="GO:0005634">
    <property type="term" value="C:nucleus"/>
    <property type="evidence" value="ECO:0007669"/>
    <property type="project" value="UniProtKB-SubCell"/>
</dbReference>